<gene>
    <name evidence="3" type="ORF">ElyMa_001819400</name>
</gene>
<protein>
    <submittedName>
        <fullName evidence="3">Uncharacterized protein</fullName>
    </submittedName>
</protein>
<feature type="coiled-coil region" evidence="1">
    <location>
        <begin position="34"/>
        <end position="89"/>
    </location>
</feature>
<evidence type="ECO:0000256" key="1">
    <source>
        <dbReference type="SAM" id="Coils"/>
    </source>
</evidence>
<organism evidence="3 4">
    <name type="scientific">Elysia marginata</name>
    <dbReference type="NCBI Taxonomy" id="1093978"/>
    <lineage>
        <taxon>Eukaryota</taxon>
        <taxon>Metazoa</taxon>
        <taxon>Spiralia</taxon>
        <taxon>Lophotrochozoa</taxon>
        <taxon>Mollusca</taxon>
        <taxon>Gastropoda</taxon>
        <taxon>Heterobranchia</taxon>
        <taxon>Euthyneura</taxon>
        <taxon>Panpulmonata</taxon>
        <taxon>Sacoglossa</taxon>
        <taxon>Placobranchoidea</taxon>
        <taxon>Plakobranchidae</taxon>
        <taxon>Elysia</taxon>
    </lineage>
</organism>
<evidence type="ECO:0000313" key="3">
    <source>
        <dbReference type="EMBL" id="GFR60282.1"/>
    </source>
</evidence>
<proteinExistence type="predicted"/>
<keyword evidence="1" id="KW-0175">Coiled coil</keyword>
<evidence type="ECO:0000256" key="2">
    <source>
        <dbReference type="SAM" id="MobiDB-lite"/>
    </source>
</evidence>
<dbReference type="AlphaFoldDB" id="A0AAV4EGW3"/>
<sequence>MEDLMKGLRNLKDFTQNCLTEIFKNDIHGIVSSISSIEHKLNSVENRVVELENDQQILRDDIVEQNVRVDSLFSTRESLENKIETAEQYSRRENLIFYGISESHSESPQAPKAKLLNMLKTVLPHTNWNDRDLVRVHSTELKSLGIGVSKDLTYNQRQDLKKHKENGHSAYYKNGVLHVDEGPTHHHNQNTDRLYSEVTASSSLNAELPTQARHIARPHRRIKGATHTSKGKKVHGNNNKKTGVQPNHINKTGAGDSQRPGPTSTKTVTTQMVQS</sequence>
<feature type="compositionally biased region" description="Polar residues" evidence="2">
    <location>
        <begin position="260"/>
        <end position="275"/>
    </location>
</feature>
<feature type="region of interest" description="Disordered" evidence="2">
    <location>
        <begin position="216"/>
        <end position="275"/>
    </location>
</feature>
<accession>A0AAV4EGW3</accession>
<dbReference type="EMBL" id="BMAT01003668">
    <property type="protein sequence ID" value="GFR60282.1"/>
    <property type="molecule type" value="Genomic_DNA"/>
</dbReference>
<name>A0AAV4EGW3_9GAST</name>
<reference evidence="3 4" key="1">
    <citation type="journal article" date="2021" name="Elife">
        <title>Chloroplast acquisition without the gene transfer in kleptoplastic sea slugs, Plakobranchus ocellatus.</title>
        <authorList>
            <person name="Maeda T."/>
            <person name="Takahashi S."/>
            <person name="Yoshida T."/>
            <person name="Shimamura S."/>
            <person name="Takaki Y."/>
            <person name="Nagai Y."/>
            <person name="Toyoda A."/>
            <person name="Suzuki Y."/>
            <person name="Arimoto A."/>
            <person name="Ishii H."/>
            <person name="Satoh N."/>
            <person name="Nishiyama T."/>
            <person name="Hasebe M."/>
            <person name="Maruyama T."/>
            <person name="Minagawa J."/>
            <person name="Obokata J."/>
            <person name="Shigenobu S."/>
        </authorList>
    </citation>
    <scope>NUCLEOTIDE SEQUENCE [LARGE SCALE GENOMIC DNA]</scope>
</reference>
<keyword evidence="4" id="KW-1185">Reference proteome</keyword>
<feature type="compositionally biased region" description="Basic residues" evidence="2">
    <location>
        <begin position="216"/>
        <end position="235"/>
    </location>
</feature>
<comment type="caution">
    <text evidence="3">The sequence shown here is derived from an EMBL/GenBank/DDBJ whole genome shotgun (WGS) entry which is preliminary data.</text>
</comment>
<evidence type="ECO:0000313" key="4">
    <source>
        <dbReference type="Proteomes" id="UP000762676"/>
    </source>
</evidence>
<dbReference type="Proteomes" id="UP000762676">
    <property type="component" value="Unassembled WGS sequence"/>
</dbReference>